<dbReference type="EMBL" id="SBLC01000002">
    <property type="protein sequence ID" value="RWY44725.1"/>
    <property type="molecule type" value="Genomic_DNA"/>
</dbReference>
<dbReference type="NCBIfam" id="TIGR02427">
    <property type="entry name" value="protocat_pcaD"/>
    <property type="match status" value="1"/>
</dbReference>
<dbReference type="Proteomes" id="UP000287168">
    <property type="component" value="Unassembled WGS sequence"/>
</dbReference>
<protein>
    <submittedName>
        <fullName evidence="2">3-oxoadipate enol-lactonase</fullName>
        <ecNumber evidence="2">3.1.1.24</ecNumber>
    </submittedName>
</protein>
<dbReference type="PRINTS" id="PR00111">
    <property type="entry name" value="ABHYDROLASE"/>
</dbReference>
<dbReference type="InterPro" id="IPR029058">
    <property type="entry name" value="AB_hydrolase_fold"/>
</dbReference>
<dbReference type="Gene3D" id="3.40.50.1820">
    <property type="entry name" value="alpha/beta hydrolase"/>
    <property type="match status" value="1"/>
</dbReference>
<dbReference type="GO" id="GO:0042952">
    <property type="term" value="P:beta-ketoadipate pathway"/>
    <property type="evidence" value="ECO:0007669"/>
    <property type="project" value="InterPro"/>
</dbReference>
<organism evidence="2 3">
    <name type="scientific">Falsigemmobacter intermedius</name>
    <dbReference type="NCBI Taxonomy" id="1553448"/>
    <lineage>
        <taxon>Bacteria</taxon>
        <taxon>Pseudomonadati</taxon>
        <taxon>Pseudomonadota</taxon>
        <taxon>Alphaproteobacteria</taxon>
        <taxon>Rhodobacterales</taxon>
        <taxon>Paracoccaceae</taxon>
        <taxon>Falsigemmobacter</taxon>
    </lineage>
</organism>
<dbReference type="RefSeq" id="WP_128486524.1">
    <property type="nucleotide sequence ID" value="NZ_JBHLXB010000026.1"/>
</dbReference>
<keyword evidence="2" id="KW-0378">Hydrolase</keyword>
<dbReference type="InterPro" id="IPR026968">
    <property type="entry name" value="PcaD/CatD"/>
</dbReference>
<sequence length="308" mass="33107">MPFLDLPDHRLHWCEEGDPRGAPVVFAHGLGTRLELWEEVVAALPQKFRLIRFDLRGHGGSEGPPAPWSMGALVRDAEALMDHLALRDCVFVGHSLGGMIAQALAVKRLDLVRALVLCGTATKIGTAETWAARAELTRAGGMEAVAAAELQRWFPRFAQKSRPAEVARDMLLSMKDESYLAACGAIAGTDFYATTARLTLPALVLAGANDGATPPDMLRETSDLMAGADFVLLRGAGHLASLDRPEDFARELGAFLDRIGHAFHEPAPRDPMGGCGEGCGCGSDHDHDHDHNHNHNHHAPHAGCGHSH</sequence>
<dbReference type="PANTHER" id="PTHR43194:SF2">
    <property type="entry name" value="PEROXISOMAL MEMBRANE PROTEIN LPX1"/>
    <property type="match status" value="1"/>
</dbReference>
<evidence type="ECO:0000259" key="1">
    <source>
        <dbReference type="Pfam" id="PF00561"/>
    </source>
</evidence>
<dbReference type="InterPro" id="IPR050228">
    <property type="entry name" value="Carboxylesterase_BioH"/>
</dbReference>
<dbReference type="GO" id="GO:0047570">
    <property type="term" value="F:3-oxoadipate enol-lactonase activity"/>
    <property type="evidence" value="ECO:0007669"/>
    <property type="project" value="UniProtKB-EC"/>
</dbReference>
<evidence type="ECO:0000313" key="2">
    <source>
        <dbReference type="EMBL" id="RWY44725.1"/>
    </source>
</evidence>
<evidence type="ECO:0000313" key="3">
    <source>
        <dbReference type="Proteomes" id="UP000287168"/>
    </source>
</evidence>
<accession>A0A444MGA5</accession>
<comment type="caution">
    <text evidence="2">The sequence shown here is derived from an EMBL/GenBank/DDBJ whole genome shotgun (WGS) entry which is preliminary data.</text>
</comment>
<dbReference type="InterPro" id="IPR000073">
    <property type="entry name" value="AB_hydrolase_1"/>
</dbReference>
<gene>
    <name evidence="2" type="primary">pcaD</name>
    <name evidence="2" type="ORF">EP867_02000</name>
</gene>
<proteinExistence type="predicted"/>
<dbReference type="SUPFAM" id="SSF53474">
    <property type="entry name" value="alpha/beta-Hydrolases"/>
    <property type="match status" value="1"/>
</dbReference>
<dbReference type="PANTHER" id="PTHR43194">
    <property type="entry name" value="HYDROLASE ALPHA/BETA FOLD FAMILY"/>
    <property type="match status" value="1"/>
</dbReference>
<dbReference type="AlphaFoldDB" id="A0A444MGA5"/>
<dbReference type="OrthoDB" id="9793083at2"/>
<keyword evidence="3" id="KW-1185">Reference proteome</keyword>
<dbReference type="Pfam" id="PF00561">
    <property type="entry name" value="Abhydrolase_1"/>
    <property type="match status" value="1"/>
</dbReference>
<dbReference type="EC" id="3.1.1.24" evidence="2"/>
<name>A0A444MGA5_9RHOB</name>
<feature type="domain" description="AB hydrolase-1" evidence="1">
    <location>
        <begin position="23"/>
        <end position="245"/>
    </location>
</feature>
<reference evidence="2 3" key="1">
    <citation type="journal article" date="2015" name="Int. J. Syst. Evol. Microbiol.">
        <title>Gemmobacter intermedius sp. nov., isolated from a white stork (Ciconia ciconia).</title>
        <authorList>
            <person name="Kampfer P."/>
            <person name="Jerzak L."/>
            <person name="Wilharm G."/>
            <person name="Golke J."/>
            <person name="Busse H.J."/>
            <person name="Glaeser S.P."/>
        </authorList>
    </citation>
    <scope>NUCLEOTIDE SEQUENCE [LARGE SCALE GENOMIC DNA]</scope>
    <source>
        <strain evidence="2 3">119/4</strain>
    </source>
</reference>